<protein>
    <submittedName>
        <fullName evidence="2">Sugar kinase</fullName>
    </submittedName>
</protein>
<dbReference type="SUPFAM" id="SSF52540">
    <property type="entry name" value="P-loop containing nucleoside triphosphate hydrolases"/>
    <property type="match status" value="1"/>
</dbReference>
<gene>
    <name evidence="2" type="ORF">EF878_18970</name>
</gene>
<keyword evidence="1" id="KW-1133">Transmembrane helix</keyword>
<sequence>MAMESPEILLEELNNALRRLRGASTVLGAEDIEEKLLEVMRSLLLAEVLANTWIVAMGGSQGAGKTTLMASMYDLCGENPRWLQSNEGRGEKMPVLILEDEEIDKPQGYVRRLVANEAFRGFKLGEEEVDVNEFQKAICDPNANDLLPVLKVPCRYFKRNNQAWLLLPGYEKQDRANRVWQELMRQAMIAAGGCIIVTDETRMANQQQLDIVRDMLENELRNCKPYIVISKTEAHRHNPQRQAELRASAQTTFQVDVERTEQNIILSGTDDPEYVQEWMLHLRRAIDDLNFAGQADRYLQISHLSEILGKDLTRVLNAIRSKSRLYFNSDRGGMEDGFQVLEEVLEEFDIAAERLRAQHSDLVKKCADTAHTKALKKLDERLKKQEGFAHWISTALDTTSETKVKMQELVQGVWQEVAPGFHAGYAHELSILTQKELGRQPESNTDGGLIADLPAQQQKMVELGYLHQSGQLVQFSKLNKDAVSDITILLGNWHEELLSQDVSKQLKKSVALIPAISLEYTRLIYATPEIYSDLKQCFTDGGEPVNGNIALEGVESLKAGVDLGKTAIRSLATVMAVDVVSDGDSDILGAIFGKMPSVPADDTSGMQLPVPMMLHPVAVAATAVVAAAYVTTAAVTRIRTFEKKASMQAHNMLCSVNEHHIEHLRKQFNETMRVARERLVERVRARYRMDETLMRKDRLVKAIADVNSITSDLRYELDSSAAGLQLFLSERNV</sequence>
<dbReference type="AlphaFoldDB" id="A0A3N0FRZ9"/>
<proteinExistence type="predicted"/>
<dbReference type="GO" id="GO:0016301">
    <property type="term" value="F:kinase activity"/>
    <property type="evidence" value="ECO:0007669"/>
    <property type="project" value="UniProtKB-KW"/>
</dbReference>
<organism evidence="2 3">
    <name type="scientific">Dickeya undicola</name>
    <dbReference type="NCBI Taxonomy" id="1577887"/>
    <lineage>
        <taxon>Bacteria</taxon>
        <taxon>Pseudomonadati</taxon>
        <taxon>Pseudomonadota</taxon>
        <taxon>Gammaproteobacteria</taxon>
        <taxon>Enterobacterales</taxon>
        <taxon>Pectobacteriaceae</taxon>
        <taxon>Dickeya</taxon>
    </lineage>
</organism>
<name>A0A3N0FRZ9_9GAMM</name>
<evidence type="ECO:0000313" key="2">
    <source>
        <dbReference type="EMBL" id="RNM02867.1"/>
    </source>
</evidence>
<dbReference type="OrthoDB" id="6635951at2"/>
<dbReference type="Proteomes" id="UP000276061">
    <property type="component" value="Unassembled WGS sequence"/>
</dbReference>
<dbReference type="InterPro" id="IPR027417">
    <property type="entry name" value="P-loop_NTPase"/>
</dbReference>
<accession>A0A3N0FRZ9</accession>
<evidence type="ECO:0000256" key="1">
    <source>
        <dbReference type="SAM" id="Phobius"/>
    </source>
</evidence>
<keyword evidence="2" id="KW-0418">Kinase</keyword>
<keyword evidence="1" id="KW-0812">Transmembrane</keyword>
<dbReference type="EMBL" id="RJLR01000041">
    <property type="protein sequence ID" value="RNM02867.1"/>
    <property type="molecule type" value="Genomic_DNA"/>
</dbReference>
<evidence type="ECO:0000313" key="3">
    <source>
        <dbReference type="Proteomes" id="UP000276061"/>
    </source>
</evidence>
<keyword evidence="1" id="KW-0472">Membrane</keyword>
<comment type="caution">
    <text evidence="2">The sequence shown here is derived from an EMBL/GenBank/DDBJ whole genome shotgun (WGS) entry which is preliminary data.</text>
</comment>
<keyword evidence="2" id="KW-0808">Transferase</keyword>
<dbReference type="RefSeq" id="WP_123253274.1">
    <property type="nucleotide sequence ID" value="NZ_RJLR01000041.1"/>
</dbReference>
<feature type="transmembrane region" description="Helical" evidence="1">
    <location>
        <begin position="613"/>
        <end position="635"/>
    </location>
</feature>
<reference evidence="2 3" key="1">
    <citation type="submission" date="2018-11" db="EMBL/GenBank/DDBJ databases">
        <title>Characterization of surface water Dickeya isolates.</title>
        <authorList>
            <person name="Van Gijsegem F."/>
            <person name="Pedron J."/>
        </authorList>
    </citation>
    <scope>NUCLEOTIDE SEQUENCE [LARGE SCALE GENOMIC DNA]</scope>
    <source>
        <strain evidence="2 3">FVG1-MFV-O17</strain>
    </source>
</reference>